<comment type="caution">
    <text evidence="2">The sequence shown here is derived from an EMBL/GenBank/DDBJ whole genome shotgun (WGS) entry which is preliminary data.</text>
</comment>
<reference evidence="2 3" key="1">
    <citation type="journal article" date="2016" name="Nat. Commun.">
        <title>Thousands of microbial genomes shed light on interconnected biogeochemical processes in an aquifer system.</title>
        <authorList>
            <person name="Anantharaman K."/>
            <person name="Brown C.T."/>
            <person name="Hug L.A."/>
            <person name="Sharon I."/>
            <person name="Castelle C.J."/>
            <person name="Probst A.J."/>
            <person name="Thomas B.C."/>
            <person name="Singh A."/>
            <person name="Wilkins M.J."/>
            <person name="Karaoz U."/>
            <person name="Brodie E.L."/>
            <person name="Williams K.H."/>
            <person name="Hubbard S.S."/>
            <person name="Banfield J.F."/>
        </authorList>
    </citation>
    <scope>NUCLEOTIDE SEQUENCE [LARGE SCALE GENOMIC DNA]</scope>
</reference>
<accession>A0A1G2MHI4</accession>
<gene>
    <name evidence="2" type="ORF">A2W52_00540</name>
</gene>
<proteinExistence type="predicted"/>
<dbReference type="Pfam" id="PF03050">
    <property type="entry name" value="DDE_Tnp_IS66"/>
    <property type="match status" value="1"/>
</dbReference>
<dbReference type="AlphaFoldDB" id="A0A1G2MHI4"/>
<dbReference type="InterPro" id="IPR052344">
    <property type="entry name" value="Transposase-related"/>
</dbReference>
<evidence type="ECO:0000313" key="3">
    <source>
        <dbReference type="Proteomes" id="UP000176493"/>
    </source>
</evidence>
<protein>
    <recommendedName>
        <fullName evidence="1">Transposase IS66 central domain-containing protein</fullName>
    </recommendedName>
</protein>
<name>A0A1G2MHI4_9BACT</name>
<organism evidence="2 3">
    <name type="scientific">Candidatus Taylorbacteria bacterium RIFCSPHIGHO2_02_49_25</name>
    <dbReference type="NCBI Taxonomy" id="1802305"/>
    <lineage>
        <taxon>Bacteria</taxon>
        <taxon>Candidatus Tayloriibacteriota</taxon>
    </lineage>
</organism>
<dbReference type="InterPro" id="IPR004291">
    <property type="entry name" value="Transposase_IS66_central"/>
</dbReference>
<evidence type="ECO:0000259" key="1">
    <source>
        <dbReference type="Pfam" id="PF03050"/>
    </source>
</evidence>
<dbReference type="Proteomes" id="UP000176493">
    <property type="component" value="Unassembled WGS sequence"/>
</dbReference>
<feature type="domain" description="Transposase IS66 central" evidence="1">
    <location>
        <begin position="38"/>
        <end position="117"/>
    </location>
</feature>
<dbReference type="PANTHER" id="PTHR33678:SF2">
    <property type="match status" value="1"/>
</dbReference>
<dbReference type="PANTHER" id="PTHR33678">
    <property type="entry name" value="BLL1576 PROTEIN"/>
    <property type="match status" value="1"/>
</dbReference>
<evidence type="ECO:0000313" key="2">
    <source>
        <dbReference type="EMBL" id="OHA22462.1"/>
    </source>
</evidence>
<sequence>MAESGEFEERKKKQILKTYWGFSNLYQNIREKIGNELSPYLKRKFKKIFKEITESHFLDPTPLTKIKIAFRRNTEKYFTFLKHPNIPIDNNKAERALRHLALKRKISFGSKTQRGAETTSILASVIMSLKWNDPQNWFQKYLKLGA</sequence>
<dbReference type="EMBL" id="MHRJ01000025">
    <property type="protein sequence ID" value="OHA22462.1"/>
    <property type="molecule type" value="Genomic_DNA"/>
</dbReference>